<dbReference type="NCBIfam" id="TIGR00762">
    <property type="entry name" value="DegV"/>
    <property type="match status" value="1"/>
</dbReference>
<dbReference type="SUPFAM" id="SSF82549">
    <property type="entry name" value="DAK1/DegV-like"/>
    <property type="match status" value="1"/>
</dbReference>
<evidence type="ECO:0000313" key="3">
    <source>
        <dbReference type="Proteomes" id="UP000199213"/>
    </source>
</evidence>
<dbReference type="InterPro" id="IPR050270">
    <property type="entry name" value="DegV_domain_contain"/>
</dbReference>
<dbReference type="RefSeq" id="WP_092630205.1">
    <property type="nucleotide sequence ID" value="NZ_FNFM01000010.1"/>
</dbReference>
<keyword evidence="1" id="KW-0446">Lipid-binding</keyword>
<dbReference type="EMBL" id="FNFM01000010">
    <property type="protein sequence ID" value="SDK65896.1"/>
    <property type="molecule type" value="Genomic_DNA"/>
</dbReference>
<dbReference type="InterPro" id="IPR003797">
    <property type="entry name" value="DegV"/>
</dbReference>
<dbReference type="InterPro" id="IPR043168">
    <property type="entry name" value="DegV_C"/>
</dbReference>
<dbReference type="Proteomes" id="UP000199213">
    <property type="component" value="Unassembled WGS sequence"/>
</dbReference>
<dbReference type="OrthoDB" id="9760324at2"/>
<dbReference type="Gene3D" id="3.40.50.10170">
    <property type="match status" value="1"/>
</dbReference>
<dbReference type="Gene3D" id="3.30.1180.10">
    <property type="match status" value="1"/>
</dbReference>
<proteinExistence type="predicted"/>
<dbReference type="PANTHER" id="PTHR33434">
    <property type="entry name" value="DEGV DOMAIN-CONTAINING PROTEIN DR_1986-RELATED"/>
    <property type="match status" value="1"/>
</dbReference>
<accession>A0A1G9DPW2</accession>
<gene>
    <name evidence="2" type="ORF">SAMN04487820_110228</name>
</gene>
<sequence>MNRRVAIVTDSTASIPPGLAEELGITVVQLDLTIDGESDDERRVPHARLAEAMRSGRPVATAAPPAPAFFWNYADAVNEGVEAIVSVHLSGRLSDTCEAARAAAAEVGVPVHVVDSGMCGLGFGLPVIAAAEAATRGADVHAVLELLHLRLNGTTEMVYVDTLEHLRRSGRVSGGQATLARALSIKPLLVMRDGELREMTKGIGPERVLRKAVEQATRTGSGRVDFATEHFQAPERAKWVLEKLNRRLTPQREPLLEETSAIIGAHAGPGAVGITITPA</sequence>
<dbReference type="AlphaFoldDB" id="A0A1G9DPW2"/>
<dbReference type="PANTHER" id="PTHR33434:SF2">
    <property type="entry name" value="FATTY ACID-BINDING PROTEIN TM_1468"/>
    <property type="match status" value="1"/>
</dbReference>
<name>A0A1G9DPW2_ACTMZ</name>
<protein>
    <submittedName>
        <fullName evidence="2">EDD domain protein, DegV family</fullName>
    </submittedName>
</protein>
<keyword evidence="3" id="KW-1185">Reference proteome</keyword>
<dbReference type="Pfam" id="PF02645">
    <property type="entry name" value="DegV"/>
    <property type="match status" value="1"/>
</dbReference>
<dbReference type="GO" id="GO:0008289">
    <property type="term" value="F:lipid binding"/>
    <property type="evidence" value="ECO:0007669"/>
    <property type="project" value="UniProtKB-KW"/>
</dbReference>
<reference evidence="3" key="1">
    <citation type="submission" date="2016-10" db="EMBL/GenBank/DDBJ databases">
        <authorList>
            <person name="Varghese N."/>
            <person name="Submissions S."/>
        </authorList>
    </citation>
    <scope>NUCLEOTIDE SEQUENCE [LARGE SCALE GENOMIC DNA]</scope>
    <source>
        <strain evidence="3">DSM 45460</strain>
    </source>
</reference>
<dbReference type="PROSITE" id="PS51482">
    <property type="entry name" value="DEGV"/>
    <property type="match status" value="1"/>
</dbReference>
<evidence type="ECO:0000313" key="2">
    <source>
        <dbReference type="EMBL" id="SDK65896.1"/>
    </source>
</evidence>
<organism evidence="2 3">
    <name type="scientific">Actinopolyspora mzabensis</name>
    <dbReference type="NCBI Taxonomy" id="995066"/>
    <lineage>
        <taxon>Bacteria</taxon>
        <taxon>Bacillati</taxon>
        <taxon>Actinomycetota</taxon>
        <taxon>Actinomycetes</taxon>
        <taxon>Actinopolysporales</taxon>
        <taxon>Actinopolysporaceae</taxon>
        <taxon>Actinopolyspora</taxon>
    </lineage>
</organism>
<evidence type="ECO:0000256" key="1">
    <source>
        <dbReference type="ARBA" id="ARBA00023121"/>
    </source>
</evidence>